<feature type="signal peptide" evidence="2">
    <location>
        <begin position="1"/>
        <end position="33"/>
    </location>
</feature>
<gene>
    <name evidence="3" type="ORF">IFO68_12340</name>
</gene>
<reference evidence="3 4" key="1">
    <citation type="submission" date="2020-09" db="EMBL/GenBank/DDBJ databases">
        <title>Photobacterium sp. CAU 1568 isolated from sand of Sido Beach.</title>
        <authorList>
            <person name="Kim W."/>
        </authorList>
    </citation>
    <scope>NUCLEOTIDE SEQUENCE [LARGE SCALE GENOMIC DNA]</scope>
    <source>
        <strain evidence="3 4">CAU 1568</strain>
    </source>
</reference>
<name>A0ABR9BLL8_9GAMM</name>
<dbReference type="SMART" id="SM00028">
    <property type="entry name" value="TPR"/>
    <property type="match status" value="3"/>
</dbReference>
<evidence type="ECO:0000313" key="3">
    <source>
        <dbReference type="EMBL" id="MBD8513460.1"/>
    </source>
</evidence>
<accession>A0ABR9BLL8</accession>
<proteinExistence type="predicted"/>
<dbReference type="Gene3D" id="1.25.40.10">
    <property type="entry name" value="Tetratricopeptide repeat domain"/>
    <property type="match status" value="2"/>
</dbReference>
<evidence type="ECO:0000256" key="2">
    <source>
        <dbReference type="SAM" id="SignalP"/>
    </source>
</evidence>
<evidence type="ECO:0000256" key="1">
    <source>
        <dbReference type="PROSITE-ProRule" id="PRU00339"/>
    </source>
</evidence>
<keyword evidence="4" id="KW-1185">Reference proteome</keyword>
<dbReference type="RefSeq" id="WP_192016152.1">
    <property type="nucleotide sequence ID" value="NZ_JACYTP010000007.1"/>
</dbReference>
<feature type="repeat" description="TPR" evidence="1">
    <location>
        <begin position="162"/>
        <end position="195"/>
    </location>
</feature>
<dbReference type="PROSITE" id="PS50005">
    <property type="entry name" value="TPR"/>
    <property type="match status" value="1"/>
</dbReference>
<keyword evidence="1" id="KW-0802">TPR repeat</keyword>
<dbReference type="InterPro" id="IPR019734">
    <property type="entry name" value="TPR_rpt"/>
</dbReference>
<evidence type="ECO:0000313" key="4">
    <source>
        <dbReference type="Proteomes" id="UP000649768"/>
    </source>
</evidence>
<dbReference type="InterPro" id="IPR011990">
    <property type="entry name" value="TPR-like_helical_dom_sf"/>
</dbReference>
<dbReference type="Proteomes" id="UP000649768">
    <property type="component" value="Unassembled WGS sequence"/>
</dbReference>
<feature type="chain" id="PRO_5046657947" evidence="2">
    <location>
        <begin position="34"/>
        <end position="285"/>
    </location>
</feature>
<comment type="caution">
    <text evidence="3">The sequence shown here is derived from an EMBL/GenBank/DDBJ whole genome shotgun (WGS) entry which is preliminary data.</text>
</comment>
<dbReference type="SUPFAM" id="SSF48452">
    <property type="entry name" value="TPR-like"/>
    <property type="match status" value="1"/>
</dbReference>
<dbReference type="EMBL" id="JACYTP010000007">
    <property type="protein sequence ID" value="MBD8513460.1"/>
    <property type="molecule type" value="Genomic_DNA"/>
</dbReference>
<keyword evidence="2" id="KW-0732">Signal</keyword>
<protein>
    <submittedName>
        <fullName evidence="3">Tetratricopeptide repeat protein</fullName>
    </submittedName>
</protein>
<organism evidence="3 4">
    <name type="scientific">Photobacterium arenosum</name>
    <dbReference type="NCBI Taxonomy" id="2774143"/>
    <lineage>
        <taxon>Bacteria</taxon>
        <taxon>Pseudomonadati</taxon>
        <taxon>Pseudomonadota</taxon>
        <taxon>Gammaproteobacteria</taxon>
        <taxon>Vibrionales</taxon>
        <taxon>Vibrionaceae</taxon>
        <taxon>Photobacterium</taxon>
    </lineage>
</organism>
<dbReference type="Pfam" id="PF13432">
    <property type="entry name" value="TPR_16"/>
    <property type="match status" value="1"/>
</dbReference>
<sequence length="285" mass="31830">MNTTTSAQLLLRNSRYVWIALAALALSACSRHADTVSAKAQTNAMVVAQTAFDSHQYVKAETLYRKMLDTSAPSGERGQQNPRATPFFQQALLMLARSQYQQDKKQAARDTLQQLLEMQGELAPEAAYYLGKFSLDDGRVERAQAAYHQGLALQGLTATQEAKLRNGLGVVLLNQNSYVQGRAAFSRAVTLAPDDAYYRANLALGWLMDGEVRTAREVFAPLLHYQQLPPRVEMNYALLLLAEGQEQQARLILSRFMSPTQVDHDIRRLSARFEQIQLLPLQGQS</sequence>